<comment type="caution">
    <text evidence="2">The sequence shown here is derived from an EMBL/GenBank/DDBJ whole genome shotgun (WGS) entry which is preliminary data.</text>
</comment>
<dbReference type="InterPro" id="IPR022266">
    <property type="entry name" value="DtrJ-like"/>
</dbReference>
<dbReference type="AlphaFoldDB" id="A0AAX1WQI8"/>
<evidence type="ECO:0000313" key="3">
    <source>
        <dbReference type="Proteomes" id="UP000271868"/>
    </source>
</evidence>
<accession>A0AAX1WQI8</accession>
<keyword evidence="1" id="KW-1133">Transmembrane helix</keyword>
<sequence length="261" mass="28636">MTPRPTQGGAPVRARTRGPVELTLEVAFGLIFVSLFAWFIGVMIELAGHYVLWKEEGALAHSQRIVAQDMGYIAAAPRSLLIDDTEGFAHRLNGWAAWPYERLGVLAWYRRTHAPGQEPAPSASQRKASAPQQLGLGLQSATRSIGKTASYWAVVSMHVAQDVLLRLSVALFALPAFALACIVGIVDGLVRRDLRRWQGGRESSFVYHHAKRYTAWALTGGFGLYLTWPFGGFNPAYMVLVFTVLVAATLSTTVGSFKKYV</sequence>
<organism evidence="2 3">
    <name type="scientific">Diaphorobacter nitroreducens</name>
    <dbReference type="NCBI Taxonomy" id="164759"/>
    <lineage>
        <taxon>Bacteria</taxon>
        <taxon>Pseudomonadati</taxon>
        <taxon>Pseudomonadota</taxon>
        <taxon>Betaproteobacteria</taxon>
        <taxon>Burkholderiales</taxon>
        <taxon>Comamonadaceae</taxon>
        <taxon>Diaphorobacter</taxon>
    </lineage>
</organism>
<feature type="transmembrane region" description="Helical" evidence="1">
    <location>
        <begin position="210"/>
        <end position="230"/>
    </location>
</feature>
<evidence type="ECO:0000256" key="1">
    <source>
        <dbReference type="SAM" id="Phobius"/>
    </source>
</evidence>
<keyword evidence="1" id="KW-0812">Transmembrane</keyword>
<feature type="transmembrane region" description="Helical" evidence="1">
    <location>
        <begin position="236"/>
        <end position="257"/>
    </location>
</feature>
<dbReference type="NCBIfam" id="TIGR03747">
    <property type="entry name" value="conj_TIGR03747"/>
    <property type="match status" value="1"/>
</dbReference>
<reference evidence="2 3" key="1">
    <citation type="submission" date="2018-11" db="EMBL/GenBank/DDBJ databases">
        <title>Genomic Encyclopedia of Type Strains, Phase IV (KMG-IV): sequencing the most valuable type-strain genomes for metagenomic binning, comparative biology and taxonomic classification.</title>
        <authorList>
            <person name="Goeker M."/>
        </authorList>
    </citation>
    <scope>NUCLEOTIDE SEQUENCE [LARGE SCALE GENOMIC DNA]</scope>
    <source>
        <strain evidence="2 3">DSM 15985</strain>
    </source>
</reference>
<dbReference type="Pfam" id="PF14348">
    <property type="entry name" value="DtrJ-like"/>
    <property type="match status" value="1"/>
</dbReference>
<keyword evidence="3" id="KW-1185">Reference proteome</keyword>
<proteinExistence type="predicted"/>
<dbReference type="RefSeq" id="WP_123676689.1">
    <property type="nucleotide sequence ID" value="NZ_RJVL01000008.1"/>
</dbReference>
<evidence type="ECO:0000313" key="2">
    <source>
        <dbReference type="EMBL" id="ROR39681.1"/>
    </source>
</evidence>
<gene>
    <name evidence="2" type="ORF">EDC60_3176</name>
</gene>
<dbReference type="EMBL" id="RJVL01000008">
    <property type="protein sequence ID" value="ROR39681.1"/>
    <property type="molecule type" value="Genomic_DNA"/>
</dbReference>
<dbReference type="Proteomes" id="UP000271868">
    <property type="component" value="Unassembled WGS sequence"/>
</dbReference>
<feature type="transmembrane region" description="Helical" evidence="1">
    <location>
        <begin position="22"/>
        <end position="44"/>
    </location>
</feature>
<keyword evidence="1" id="KW-0472">Membrane</keyword>
<protein>
    <submittedName>
        <fullName evidence="2">Integrating conjugative element membrane protein (TIGR03747 family)</fullName>
    </submittedName>
</protein>
<feature type="transmembrane region" description="Helical" evidence="1">
    <location>
        <begin position="167"/>
        <end position="190"/>
    </location>
</feature>
<name>A0AAX1WQI8_9BURK</name>